<protein>
    <submittedName>
        <fullName evidence="3">Putative Phage protein</fullName>
    </submittedName>
</protein>
<gene>
    <name evidence="3" type="ORF">CCH01_17400</name>
</gene>
<dbReference type="OrthoDB" id="9768556at2"/>
<evidence type="ECO:0000259" key="2">
    <source>
        <dbReference type="Pfam" id="PF10668"/>
    </source>
</evidence>
<dbReference type="Pfam" id="PF10668">
    <property type="entry name" value="Phage_terminase"/>
    <property type="match status" value="1"/>
</dbReference>
<feature type="region of interest" description="Disordered" evidence="1">
    <location>
        <begin position="52"/>
        <end position="72"/>
    </location>
</feature>
<dbReference type="RefSeq" id="WP_079481471.1">
    <property type="nucleotide sequence ID" value="NZ_CBML010000006.1"/>
</dbReference>
<evidence type="ECO:0000313" key="3">
    <source>
        <dbReference type="EMBL" id="SLK19697.1"/>
    </source>
</evidence>
<dbReference type="NCBIfam" id="NF040601">
    <property type="entry name" value="TerS_not_xtmA"/>
    <property type="match status" value="1"/>
</dbReference>
<dbReference type="EMBL" id="LT799839">
    <property type="protein sequence ID" value="SLK19697.1"/>
    <property type="molecule type" value="Genomic_DNA"/>
</dbReference>
<dbReference type="AlphaFoldDB" id="A0A1U6JI04"/>
<keyword evidence="4" id="KW-1185">Reference proteome</keyword>
<sequence length="257" mass="29429">MARPPNENRKKAYELYKEYKANISSVKIAEILSEKVANINYWKRKDNWDSKLKGGAPKGNKNSIGNKGGAPKGNLNNLKHGTYCDSSKFLDKGFLAKYLPAATKVIIKGVVDENISAVDMLWDNIMLLYSSIIRSQKIMHVKNHADLTKELKKSKVKNKTRSTEKTNTSEGEEEYEYELQFAWDKQERFIKAQASAMNTLNKMINDYEVLIHKNWDLATEEQKLRIKKLKVEVDKISGNDNKGPIKIEFIKVGEINE</sequence>
<name>A0A1U6JI04_9CLOT</name>
<evidence type="ECO:0000256" key="1">
    <source>
        <dbReference type="SAM" id="MobiDB-lite"/>
    </source>
</evidence>
<evidence type="ECO:0000313" key="4">
    <source>
        <dbReference type="Proteomes" id="UP000190476"/>
    </source>
</evidence>
<dbReference type="Proteomes" id="UP000190476">
    <property type="component" value="Chromosome I"/>
</dbReference>
<accession>A0A1U6JI04</accession>
<feature type="domain" description="PBSX phage terminase small subunit-like N-terminal" evidence="2">
    <location>
        <begin position="1"/>
        <end position="60"/>
    </location>
</feature>
<organism evidence="3 4">
    <name type="scientific">Clostridium chauvoei JF4335</name>
    <dbReference type="NCBI Taxonomy" id="1351755"/>
    <lineage>
        <taxon>Bacteria</taxon>
        <taxon>Bacillati</taxon>
        <taxon>Bacillota</taxon>
        <taxon>Clostridia</taxon>
        <taxon>Eubacteriales</taxon>
        <taxon>Clostridiaceae</taxon>
        <taxon>Clostridium</taxon>
    </lineage>
</organism>
<proteinExistence type="predicted"/>
<dbReference type="STRING" id="1351755.CCH01_17400"/>
<reference evidence="4" key="1">
    <citation type="submission" date="2017-03" db="EMBL/GenBank/DDBJ databases">
        <authorList>
            <person name="Falquet L."/>
            <person name="Falquet L."/>
        </authorList>
    </citation>
    <scope>NUCLEOTIDE SEQUENCE [LARGE SCALE GENOMIC DNA]</scope>
</reference>
<dbReference type="InterPro" id="IPR018925">
    <property type="entry name" value="XtmA-like_N"/>
</dbReference>